<dbReference type="Gene3D" id="1.10.10.10">
    <property type="entry name" value="Winged helix-like DNA-binding domain superfamily/Winged helix DNA-binding domain"/>
    <property type="match status" value="1"/>
</dbReference>
<evidence type="ECO:0000256" key="4">
    <source>
        <dbReference type="ARBA" id="ARBA00023163"/>
    </source>
</evidence>
<dbReference type="InterPro" id="IPR014331">
    <property type="entry name" value="RNA_pol_sigma70_ECF_RHOBA"/>
</dbReference>
<comment type="caution">
    <text evidence="6">The sequence shown here is derived from an EMBL/GenBank/DDBJ whole genome shotgun (WGS) entry which is preliminary data.</text>
</comment>
<dbReference type="SUPFAM" id="SSF88659">
    <property type="entry name" value="Sigma3 and sigma4 domains of RNA polymerase sigma factors"/>
    <property type="match status" value="1"/>
</dbReference>
<dbReference type="EMBL" id="BKAG01000062">
    <property type="protein sequence ID" value="GEP45886.1"/>
    <property type="molecule type" value="Genomic_DNA"/>
</dbReference>
<dbReference type="NCBIfam" id="TIGR02937">
    <property type="entry name" value="sigma70-ECF"/>
    <property type="match status" value="1"/>
</dbReference>
<keyword evidence="7" id="KW-1185">Reference proteome</keyword>
<gene>
    <name evidence="6" type="ORF">BGE01nite_51770</name>
</gene>
<dbReference type="InterPro" id="IPR013324">
    <property type="entry name" value="RNA_pol_sigma_r3/r4-like"/>
</dbReference>
<dbReference type="InterPro" id="IPR007627">
    <property type="entry name" value="RNA_pol_sigma70_r2"/>
</dbReference>
<organism evidence="6 7">
    <name type="scientific">Brevifollis gellanilyticus</name>
    <dbReference type="NCBI Taxonomy" id="748831"/>
    <lineage>
        <taxon>Bacteria</taxon>
        <taxon>Pseudomonadati</taxon>
        <taxon>Verrucomicrobiota</taxon>
        <taxon>Verrucomicrobiia</taxon>
        <taxon>Verrucomicrobiales</taxon>
        <taxon>Verrucomicrobiaceae</taxon>
    </lineage>
</organism>
<keyword evidence="2" id="KW-0805">Transcription regulation</keyword>
<dbReference type="InterPro" id="IPR014284">
    <property type="entry name" value="RNA_pol_sigma-70_dom"/>
</dbReference>
<dbReference type="AlphaFoldDB" id="A0A512MGQ3"/>
<feature type="domain" description="RNA polymerase sigma-70 region 2" evidence="5">
    <location>
        <begin position="16"/>
        <end position="82"/>
    </location>
</feature>
<reference evidence="6 7" key="1">
    <citation type="submission" date="2019-07" db="EMBL/GenBank/DDBJ databases">
        <title>Whole genome shotgun sequence of Brevifollis gellanilyticus NBRC 108608.</title>
        <authorList>
            <person name="Hosoyama A."/>
            <person name="Uohara A."/>
            <person name="Ohji S."/>
            <person name="Ichikawa N."/>
        </authorList>
    </citation>
    <scope>NUCLEOTIDE SEQUENCE [LARGE SCALE GENOMIC DNA]</scope>
    <source>
        <strain evidence="6 7">NBRC 108608</strain>
    </source>
</reference>
<protein>
    <submittedName>
        <fullName evidence="6">DNA-directed RNA polymerase sigma-70 factor</fullName>
    </submittedName>
</protein>
<dbReference type="GO" id="GO:0000428">
    <property type="term" value="C:DNA-directed RNA polymerase complex"/>
    <property type="evidence" value="ECO:0007669"/>
    <property type="project" value="UniProtKB-KW"/>
</dbReference>
<dbReference type="SUPFAM" id="SSF88946">
    <property type="entry name" value="Sigma2 domain of RNA polymerase sigma factors"/>
    <property type="match status" value="1"/>
</dbReference>
<proteinExistence type="inferred from homology"/>
<keyword evidence="6" id="KW-0240">DNA-directed RNA polymerase</keyword>
<sequence>MSPAETERHHRFLRSFTAHEPAIRAHVRRLVPARADADDVMQEISVVLWEKFDSFRDGADFRAWAFGVARFEVLAWLRDRGRDRLVLDEEVIAKIAEETTAEEPRLQRQRDALEHCMKKVPADQRDLLMQAYQPESRIQEVAQGSGRTVAGFYQWLHRMRKLLLDCIRRAMTQEEVAP</sequence>
<dbReference type="InterPro" id="IPR039425">
    <property type="entry name" value="RNA_pol_sigma-70-like"/>
</dbReference>
<dbReference type="InterPro" id="IPR013325">
    <property type="entry name" value="RNA_pol_sigma_r2"/>
</dbReference>
<evidence type="ECO:0000256" key="1">
    <source>
        <dbReference type="ARBA" id="ARBA00010641"/>
    </source>
</evidence>
<dbReference type="Pfam" id="PF04542">
    <property type="entry name" value="Sigma70_r2"/>
    <property type="match status" value="1"/>
</dbReference>
<comment type="similarity">
    <text evidence="1">Belongs to the sigma-70 factor family. ECF subfamily.</text>
</comment>
<dbReference type="OrthoDB" id="9782108at2"/>
<evidence type="ECO:0000259" key="5">
    <source>
        <dbReference type="Pfam" id="PF04542"/>
    </source>
</evidence>
<dbReference type="PANTHER" id="PTHR43133:SF51">
    <property type="entry name" value="RNA POLYMERASE SIGMA FACTOR"/>
    <property type="match status" value="1"/>
</dbReference>
<dbReference type="Gene3D" id="1.10.1740.10">
    <property type="match status" value="1"/>
</dbReference>
<dbReference type="NCBIfam" id="TIGR02989">
    <property type="entry name" value="Sig-70_gvs1"/>
    <property type="match status" value="1"/>
</dbReference>
<dbReference type="GO" id="GO:0016987">
    <property type="term" value="F:sigma factor activity"/>
    <property type="evidence" value="ECO:0007669"/>
    <property type="project" value="UniProtKB-KW"/>
</dbReference>
<keyword evidence="4" id="KW-0804">Transcription</keyword>
<dbReference type="PANTHER" id="PTHR43133">
    <property type="entry name" value="RNA POLYMERASE ECF-TYPE SIGMA FACTO"/>
    <property type="match status" value="1"/>
</dbReference>
<accession>A0A512MGQ3</accession>
<evidence type="ECO:0000256" key="2">
    <source>
        <dbReference type="ARBA" id="ARBA00023015"/>
    </source>
</evidence>
<evidence type="ECO:0000313" key="6">
    <source>
        <dbReference type="EMBL" id="GEP45886.1"/>
    </source>
</evidence>
<dbReference type="Proteomes" id="UP000321577">
    <property type="component" value="Unassembled WGS sequence"/>
</dbReference>
<dbReference type="RefSeq" id="WP_146855256.1">
    <property type="nucleotide sequence ID" value="NZ_BKAG01000062.1"/>
</dbReference>
<name>A0A512MGQ3_9BACT</name>
<dbReference type="InterPro" id="IPR036388">
    <property type="entry name" value="WH-like_DNA-bd_sf"/>
</dbReference>
<evidence type="ECO:0000256" key="3">
    <source>
        <dbReference type="ARBA" id="ARBA00023082"/>
    </source>
</evidence>
<evidence type="ECO:0000313" key="7">
    <source>
        <dbReference type="Proteomes" id="UP000321577"/>
    </source>
</evidence>
<keyword evidence="3" id="KW-0731">Sigma factor</keyword>
<dbReference type="GO" id="GO:0006352">
    <property type="term" value="P:DNA-templated transcription initiation"/>
    <property type="evidence" value="ECO:0007669"/>
    <property type="project" value="InterPro"/>
</dbReference>